<dbReference type="GO" id="GO:0003677">
    <property type="term" value="F:DNA binding"/>
    <property type="evidence" value="ECO:0007669"/>
    <property type="project" value="UniProtKB-KW"/>
</dbReference>
<dbReference type="PROSITE" id="PS00716">
    <property type="entry name" value="SIGMA70_2"/>
    <property type="match status" value="1"/>
</dbReference>
<feature type="region of interest" description="Disordered" evidence="5">
    <location>
        <begin position="125"/>
        <end position="146"/>
    </location>
</feature>
<dbReference type="GO" id="GO:0016987">
    <property type="term" value="F:sigma factor activity"/>
    <property type="evidence" value="ECO:0007669"/>
    <property type="project" value="UniProtKB-KW"/>
</dbReference>
<evidence type="ECO:0000256" key="3">
    <source>
        <dbReference type="ARBA" id="ARBA00023125"/>
    </source>
</evidence>
<dbReference type="GO" id="GO:0006352">
    <property type="term" value="P:DNA-templated transcription initiation"/>
    <property type="evidence" value="ECO:0007669"/>
    <property type="project" value="InterPro"/>
</dbReference>
<dbReference type="Gene3D" id="1.10.10.10">
    <property type="entry name" value="Winged helix-like DNA-binding domain superfamily/Winged helix DNA-binding domain"/>
    <property type="match status" value="1"/>
</dbReference>
<dbReference type="Pfam" id="PF04542">
    <property type="entry name" value="Sigma70_r2"/>
    <property type="match status" value="1"/>
</dbReference>
<name>A0A0F9BM88_9ZZZZ</name>
<reference evidence="7" key="1">
    <citation type="journal article" date="2015" name="Nature">
        <title>Complex archaea that bridge the gap between prokaryotes and eukaryotes.</title>
        <authorList>
            <person name="Spang A."/>
            <person name="Saw J.H."/>
            <person name="Jorgensen S.L."/>
            <person name="Zaremba-Niedzwiedzka K."/>
            <person name="Martijn J."/>
            <person name="Lind A.E."/>
            <person name="van Eijk R."/>
            <person name="Schleper C."/>
            <person name="Guy L."/>
            <person name="Ettema T.J."/>
        </authorList>
    </citation>
    <scope>NUCLEOTIDE SEQUENCE</scope>
</reference>
<dbReference type="EMBL" id="LAZR01051286">
    <property type="protein sequence ID" value="KKK85486.1"/>
    <property type="molecule type" value="Genomic_DNA"/>
</dbReference>
<dbReference type="InterPro" id="IPR013324">
    <property type="entry name" value="RNA_pol_sigma_r3/r4-like"/>
</dbReference>
<dbReference type="PRINTS" id="PR00046">
    <property type="entry name" value="SIGMA70FCT"/>
</dbReference>
<dbReference type="Pfam" id="PF04545">
    <property type="entry name" value="Sigma70_r4"/>
    <property type="match status" value="1"/>
</dbReference>
<evidence type="ECO:0000256" key="1">
    <source>
        <dbReference type="ARBA" id="ARBA00023015"/>
    </source>
</evidence>
<gene>
    <name evidence="7" type="ORF">LCGC14_2772810</name>
</gene>
<proteinExistence type="predicted"/>
<dbReference type="InterPro" id="IPR036388">
    <property type="entry name" value="WH-like_DNA-bd_sf"/>
</dbReference>
<dbReference type="InterPro" id="IPR050239">
    <property type="entry name" value="Sigma-70_RNA_pol_init_factors"/>
</dbReference>
<dbReference type="InterPro" id="IPR000943">
    <property type="entry name" value="RNA_pol_sigma70"/>
</dbReference>
<comment type="caution">
    <text evidence="7">The sequence shown here is derived from an EMBL/GenBank/DDBJ whole genome shotgun (WGS) entry which is preliminary data.</text>
</comment>
<dbReference type="SUPFAM" id="SSF88659">
    <property type="entry name" value="Sigma3 and sigma4 domains of RNA polymerase sigma factors"/>
    <property type="match status" value="1"/>
</dbReference>
<dbReference type="InterPro" id="IPR007630">
    <property type="entry name" value="RNA_pol_sigma70_r4"/>
</dbReference>
<dbReference type="PANTHER" id="PTHR30603:SF60">
    <property type="entry name" value="RNA POLYMERASE SIGMA FACTOR RPOD"/>
    <property type="match status" value="1"/>
</dbReference>
<protein>
    <recommendedName>
        <fullName evidence="6">RNA polymerase sigma-70 domain-containing protein</fullName>
    </recommendedName>
</protein>
<dbReference type="CDD" id="cd06171">
    <property type="entry name" value="Sigma70_r4"/>
    <property type="match status" value="1"/>
</dbReference>
<evidence type="ECO:0000313" key="7">
    <source>
        <dbReference type="EMBL" id="KKK85486.1"/>
    </source>
</evidence>
<keyword evidence="1" id="KW-0805">Transcription regulation</keyword>
<keyword evidence="2" id="KW-0731">Sigma factor</keyword>
<keyword evidence="3" id="KW-0238">DNA-binding</keyword>
<keyword evidence="4" id="KW-0804">Transcription</keyword>
<dbReference type="InterPro" id="IPR014284">
    <property type="entry name" value="RNA_pol_sigma-70_dom"/>
</dbReference>
<organism evidence="7">
    <name type="scientific">marine sediment metagenome</name>
    <dbReference type="NCBI Taxonomy" id="412755"/>
    <lineage>
        <taxon>unclassified sequences</taxon>
        <taxon>metagenomes</taxon>
        <taxon>ecological metagenomes</taxon>
    </lineage>
</organism>
<sequence>RRARRMASFADCRLSEVARRIAARTGRAVETIRYTIRNHDRQHPHEAVFPSPDTPLDGPAKEVIYRCFLHGVPVTSLAHRYARSRGSIYRIINEMRARQLLSRKIDYVDNEQFVMAGAEKWILKDPAETPGDKTKKKSPRPPKDLPPYLQSLYSQALLTPVQERSLFLKYNFLKYCADKLRMGLDLNRVRAETLRKIERRLVQADAVKNQIIRANLRLVVSIAKKHLRGPQSLFELVSDGNISLMRAIEKFDCARGFKFSTYASWAIMKNFARSVPRERYLLDRFITGVDEVAELAASARTYDPRATTLAELRESLEVVMAQLSPRERAIITEHFGLGDAEVSRTLAQLSQRLGISKERVRQIEHRAMEKLRKMLQPVQSDLLS</sequence>
<evidence type="ECO:0000256" key="4">
    <source>
        <dbReference type="ARBA" id="ARBA00023163"/>
    </source>
</evidence>
<dbReference type="NCBIfam" id="TIGR02937">
    <property type="entry name" value="sigma70-ECF"/>
    <property type="match status" value="1"/>
</dbReference>
<dbReference type="Gene3D" id="1.10.601.10">
    <property type="entry name" value="RNA Polymerase Primary Sigma Factor"/>
    <property type="match status" value="1"/>
</dbReference>
<feature type="non-terminal residue" evidence="7">
    <location>
        <position position="1"/>
    </location>
</feature>
<evidence type="ECO:0000256" key="2">
    <source>
        <dbReference type="ARBA" id="ARBA00023082"/>
    </source>
</evidence>
<feature type="domain" description="RNA polymerase sigma-70" evidence="6">
    <location>
        <begin position="345"/>
        <end position="371"/>
    </location>
</feature>
<dbReference type="AlphaFoldDB" id="A0A0F9BM88"/>
<dbReference type="InterPro" id="IPR007627">
    <property type="entry name" value="RNA_pol_sigma70_r2"/>
</dbReference>
<evidence type="ECO:0000256" key="5">
    <source>
        <dbReference type="SAM" id="MobiDB-lite"/>
    </source>
</evidence>
<dbReference type="SUPFAM" id="SSF88946">
    <property type="entry name" value="Sigma2 domain of RNA polymerase sigma factors"/>
    <property type="match status" value="1"/>
</dbReference>
<dbReference type="PANTHER" id="PTHR30603">
    <property type="entry name" value="RNA POLYMERASE SIGMA FACTOR RPO"/>
    <property type="match status" value="1"/>
</dbReference>
<accession>A0A0F9BM88</accession>
<evidence type="ECO:0000259" key="6">
    <source>
        <dbReference type="PROSITE" id="PS00716"/>
    </source>
</evidence>
<dbReference type="InterPro" id="IPR013325">
    <property type="entry name" value="RNA_pol_sigma_r2"/>
</dbReference>